<dbReference type="PANTHER" id="PTHR35145:SF1">
    <property type="entry name" value="CYTOPLASMIC PROTEIN"/>
    <property type="match status" value="1"/>
</dbReference>
<comment type="caution">
    <text evidence="1">The sequence shown here is derived from an EMBL/GenBank/DDBJ whole genome shotgun (WGS) entry which is preliminary data.</text>
</comment>
<dbReference type="SUPFAM" id="SSF142906">
    <property type="entry name" value="YjbR-like"/>
    <property type="match status" value="1"/>
</dbReference>
<dbReference type="EMBL" id="BMGS01000009">
    <property type="protein sequence ID" value="GGG53702.1"/>
    <property type="molecule type" value="Genomic_DNA"/>
</dbReference>
<evidence type="ECO:0000313" key="1">
    <source>
        <dbReference type="EMBL" id="GGG53702.1"/>
    </source>
</evidence>
<accession>A0ABQ1X1Q8</accession>
<dbReference type="RefSeq" id="WP_188558917.1">
    <property type="nucleotide sequence ID" value="NZ_BMGS01000009.1"/>
</dbReference>
<dbReference type="InterPro" id="IPR007351">
    <property type="entry name" value="YjbR"/>
</dbReference>
<organism evidence="1 2">
    <name type="scientific">Hymenobacter glacieicola</name>
    <dbReference type="NCBI Taxonomy" id="1562124"/>
    <lineage>
        <taxon>Bacteria</taxon>
        <taxon>Pseudomonadati</taxon>
        <taxon>Bacteroidota</taxon>
        <taxon>Cytophagia</taxon>
        <taxon>Cytophagales</taxon>
        <taxon>Hymenobacteraceae</taxon>
        <taxon>Hymenobacter</taxon>
    </lineage>
</organism>
<reference evidence="2" key="1">
    <citation type="journal article" date="2019" name="Int. J. Syst. Evol. Microbiol.">
        <title>The Global Catalogue of Microorganisms (GCM) 10K type strain sequencing project: providing services to taxonomists for standard genome sequencing and annotation.</title>
        <authorList>
            <consortium name="The Broad Institute Genomics Platform"/>
            <consortium name="The Broad Institute Genome Sequencing Center for Infectious Disease"/>
            <person name="Wu L."/>
            <person name="Ma J."/>
        </authorList>
    </citation>
    <scope>NUCLEOTIDE SEQUENCE [LARGE SCALE GENOMIC DNA]</scope>
    <source>
        <strain evidence="2">CGMCC 1.12990</strain>
    </source>
</reference>
<dbReference type="PANTHER" id="PTHR35145">
    <property type="entry name" value="CYTOPLASMIC PROTEIN-RELATED"/>
    <property type="match status" value="1"/>
</dbReference>
<dbReference type="Pfam" id="PF04237">
    <property type="entry name" value="YjbR"/>
    <property type="match status" value="1"/>
</dbReference>
<name>A0ABQ1X1Q8_9BACT</name>
<dbReference type="InterPro" id="IPR058532">
    <property type="entry name" value="YjbR/MT2646/Rv2570-like"/>
</dbReference>
<dbReference type="InterPro" id="IPR038056">
    <property type="entry name" value="YjbR-like_sf"/>
</dbReference>
<dbReference type="Proteomes" id="UP000601361">
    <property type="component" value="Unassembled WGS sequence"/>
</dbReference>
<protein>
    <recommendedName>
        <fullName evidence="3">MmcQ-like protein</fullName>
    </recommendedName>
</protein>
<sequence>MNIEDFRDYCLLKAGVTEEAPFGPDTLVFKVAGKVFALTDINTFASINLKCDPERAQELREQYEYVLPGFHMNKKHWNTVLMGTGIPNRQLQELIDHSYDLVRASLPRKQREELAAAEQEGE</sequence>
<proteinExistence type="predicted"/>
<dbReference type="Gene3D" id="3.90.1150.30">
    <property type="match status" value="1"/>
</dbReference>
<evidence type="ECO:0000313" key="2">
    <source>
        <dbReference type="Proteomes" id="UP000601361"/>
    </source>
</evidence>
<keyword evidence="2" id="KW-1185">Reference proteome</keyword>
<gene>
    <name evidence="1" type="ORF">GCM10011378_32420</name>
</gene>
<evidence type="ECO:0008006" key="3">
    <source>
        <dbReference type="Google" id="ProtNLM"/>
    </source>
</evidence>